<gene>
    <name evidence="10" type="ORF">CDAUBV1_LOCUS13263</name>
</gene>
<keyword evidence="3 8" id="KW-0479">Metal-binding</keyword>
<dbReference type="EC" id="3.4.24.-" evidence="9"/>
<dbReference type="Gene3D" id="2.10.55.10">
    <property type="entry name" value="Leishmanolysin domain 3"/>
    <property type="match status" value="1"/>
</dbReference>
<keyword evidence="5 8" id="KW-0862">Zinc</keyword>
<dbReference type="PANTHER" id="PTHR10942">
    <property type="entry name" value="LEISHMANOLYSIN-LIKE PEPTIDASE"/>
    <property type="match status" value="1"/>
</dbReference>
<dbReference type="GO" id="GO:0004222">
    <property type="term" value="F:metalloendopeptidase activity"/>
    <property type="evidence" value="ECO:0007669"/>
    <property type="project" value="UniProtKB-UniRule"/>
</dbReference>
<evidence type="ECO:0000256" key="5">
    <source>
        <dbReference type="ARBA" id="ARBA00022833"/>
    </source>
</evidence>
<comment type="similarity">
    <text evidence="1 9">Belongs to the peptidase M8 family.</text>
</comment>
<dbReference type="InterPro" id="IPR001577">
    <property type="entry name" value="Peptidase_M8"/>
</dbReference>
<reference evidence="10" key="1">
    <citation type="submission" date="2024-06" db="EMBL/GenBank/DDBJ databases">
        <authorList>
            <person name="Liu X."/>
            <person name="Lenzi L."/>
            <person name="Haldenby T S."/>
            <person name="Uol C."/>
        </authorList>
    </citation>
    <scope>NUCLEOTIDE SEQUENCE</scope>
</reference>
<evidence type="ECO:0000256" key="3">
    <source>
        <dbReference type="ARBA" id="ARBA00022723"/>
    </source>
</evidence>
<evidence type="ECO:0000256" key="2">
    <source>
        <dbReference type="ARBA" id="ARBA00022670"/>
    </source>
</evidence>
<dbReference type="EMBL" id="CAXLJL010000489">
    <property type="protein sequence ID" value="CAL5138443.1"/>
    <property type="molecule type" value="Genomic_DNA"/>
</dbReference>
<dbReference type="AlphaFoldDB" id="A0AAV2TMJ0"/>
<dbReference type="Gene3D" id="3.10.170.20">
    <property type="match status" value="1"/>
</dbReference>
<dbReference type="GO" id="GO:0046872">
    <property type="term" value="F:metal ion binding"/>
    <property type="evidence" value="ECO:0007669"/>
    <property type="project" value="UniProtKB-KW"/>
</dbReference>
<evidence type="ECO:0000313" key="10">
    <source>
        <dbReference type="EMBL" id="CAL5138443.1"/>
    </source>
</evidence>
<feature type="binding site" evidence="8">
    <location>
        <position position="353"/>
    </location>
    <ligand>
        <name>Zn(2+)</name>
        <dbReference type="ChEBI" id="CHEBI:29105"/>
        <note>catalytic</note>
    </ligand>
</feature>
<dbReference type="Proteomes" id="UP001497525">
    <property type="component" value="Unassembled WGS sequence"/>
</dbReference>
<evidence type="ECO:0000256" key="1">
    <source>
        <dbReference type="ARBA" id="ARBA00005860"/>
    </source>
</evidence>
<dbReference type="Gene3D" id="3.90.132.10">
    <property type="entry name" value="Leishmanolysin , domain 2"/>
    <property type="match status" value="1"/>
</dbReference>
<dbReference type="Pfam" id="PF01457">
    <property type="entry name" value="Peptidase_M8"/>
    <property type="match status" value="2"/>
</dbReference>
<feature type="binding site" evidence="8">
    <location>
        <position position="251"/>
    </location>
    <ligand>
        <name>Zn(2+)</name>
        <dbReference type="ChEBI" id="CHEBI:29105"/>
        <note>catalytic</note>
    </ligand>
</feature>
<comment type="caution">
    <text evidence="10">The sequence shown here is derived from an EMBL/GenBank/DDBJ whole genome shotgun (WGS) entry which is preliminary data.</text>
</comment>
<dbReference type="GO" id="GO:0016020">
    <property type="term" value="C:membrane"/>
    <property type="evidence" value="ECO:0007669"/>
    <property type="project" value="InterPro"/>
</dbReference>
<proteinExistence type="inferred from homology"/>
<sequence length="679" mass="76997">MVNIPRLQLFTRRQDKWLSQWVNRILLGLSCVNIITSWTSEAKELCYLPTMRHLDYIAPHPNQFKGPKPDKLRIATHYTESFKRISISEEIKVRLIEPALDVWREVLVAKKPYAEKYLAGRSCDEDGWVTRSVKEGYKRGCRNGCAKETKCSGITVPDMYLRGCTYFRNNTFIAGDIKNPGILGADYLLLVDVSGTEECRKVDFVYADLCQIEEELNRPTLGALHICPEKISLTYPYFIKTKNSIIHAVAHALGFHPILYAFMRDEKGVPRTPRSLGTNEPGLGEVNGYFRPNPTTMSYINFQWKSALKTINLKFWALKTPNLVAVARRHFGCTEIEGVYLEDHYSPHPWPAHFEKWLTNDELMTADPGFEGVVSELTLAFFKDTGWYDVKMDKAQPLSYGKGLGCDFVLKSCYEYIHIRKANGSSPAPYCTKPYTSGASCVPHKRAYGYCGLRHHMRPLPQEYQYFTSIQDVSSDWVHFFGGDLLMNYCPAPRPFIASTPTGYCGYEENNKYLDPKMNYHMESYGEDSICINHVGDWKTYALDLEEQNLVRTSRQVEGPYDPEDYISPFHASCHKIICSEQSGLIILMEHKGFACPLDGGTISLNTVGSRITVIGEGVCPPCKSVCKVCPRSTKVTKVLPTFSLINETAYSSSHRLPSVVMSINGLVFLLCMIKYGYT</sequence>
<evidence type="ECO:0000256" key="6">
    <source>
        <dbReference type="ARBA" id="ARBA00023049"/>
    </source>
</evidence>
<accession>A0AAV2TMJ0</accession>
<comment type="cofactor">
    <cofactor evidence="8 9">
        <name>Zn(2+)</name>
        <dbReference type="ChEBI" id="CHEBI:29105"/>
    </cofactor>
    <text evidence="8 9">Binds 1 zinc ion per subunit.</text>
</comment>
<dbReference type="PANTHER" id="PTHR10942:SF0">
    <property type="entry name" value="LEISHMANOLYSIN-LIKE PEPTIDASE"/>
    <property type="match status" value="1"/>
</dbReference>
<keyword evidence="6 8" id="KW-0482">Metalloprotease</keyword>
<dbReference type="GO" id="GO:0005737">
    <property type="term" value="C:cytoplasm"/>
    <property type="evidence" value="ECO:0007669"/>
    <property type="project" value="TreeGrafter"/>
</dbReference>
<evidence type="ECO:0000256" key="7">
    <source>
        <dbReference type="ARBA" id="ARBA00039717"/>
    </source>
</evidence>
<dbReference type="GO" id="GO:0007155">
    <property type="term" value="P:cell adhesion"/>
    <property type="evidence" value="ECO:0007669"/>
    <property type="project" value="InterPro"/>
</dbReference>
<keyword evidence="2 9" id="KW-0645">Protease</keyword>
<dbReference type="SUPFAM" id="SSF55486">
    <property type="entry name" value="Metalloproteases ('zincins'), catalytic domain"/>
    <property type="match status" value="1"/>
</dbReference>
<organism evidence="10 11">
    <name type="scientific">Calicophoron daubneyi</name>
    <name type="common">Rumen fluke</name>
    <name type="synonym">Paramphistomum daubneyi</name>
    <dbReference type="NCBI Taxonomy" id="300641"/>
    <lineage>
        <taxon>Eukaryota</taxon>
        <taxon>Metazoa</taxon>
        <taxon>Spiralia</taxon>
        <taxon>Lophotrochozoa</taxon>
        <taxon>Platyhelminthes</taxon>
        <taxon>Trematoda</taxon>
        <taxon>Digenea</taxon>
        <taxon>Plagiorchiida</taxon>
        <taxon>Pronocephalata</taxon>
        <taxon>Paramphistomoidea</taxon>
        <taxon>Paramphistomidae</taxon>
        <taxon>Calicophoron</taxon>
    </lineage>
</organism>
<evidence type="ECO:0000313" key="11">
    <source>
        <dbReference type="Proteomes" id="UP001497525"/>
    </source>
</evidence>
<evidence type="ECO:0000256" key="8">
    <source>
        <dbReference type="PIRSR" id="PIRSR601577-2"/>
    </source>
</evidence>
<name>A0AAV2TMJ0_CALDB</name>
<keyword evidence="4 9" id="KW-0378">Hydrolase</keyword>
<protein>
    <recommendedName>
        <fullName evidence="7 9">Leishmanolysin-like peptidase</fullName>
        <ecNumber evidence="9">3.4.24.-</ecNumber>
    </recommendedName>
</protein>
<dbReference type="GO" id="GO:0006508">
    <property type="term" value="P:proteolysis"/>
    <property type="evidence" value="ECO:0007669"/>
    <property type="project" value="UniProtKB-KW"/>
</dbReference>
<evidence type="ECO:0000256" key="9">
    <source>
        <dbReference type="RuleBase" id="RU366077"/>
    </source>
</evidence>
<dbReference type="FunFam" id="3.90.132.10:FF:000001">
    <property type="entry name" value="leishmanolysin-like peptidase isoform X2"/>
    <property type="match status" value="1"/>
</dbReference>
<feature type="binding site" evidence="8">
    <location>
        <position position="247"/>
    </location>
    <ligand>
        <name>Zn(2+)</name>
        <dbReference type="ChEBI" id="CHEBI:29105"/>
        <note>catalytic</note>
    </ligand>
</feature>
<evidence type="ECO:0000256" key="4">
    <source>
        <dbReference type="ARBA" id="ARBA00022801"/>
    </source>
</evidence>